<evidence type="ECO:0000313" key="2">
    <source>
        <dbReference type="Proteomes" id="UP000031390"/>
    </source>
</evidence>
<protein>
    <submittedName>
        <fullName evidence="1">Uncharacterized protein</fullName>
    </submittedName>
</protein>
<proteinExistence type="predicted"/>
<gene>
    <name evidence="1" type="ORF">MCC93_10500</name>
</gene>
<dbReference type="AlphaFoldDB" id="A0A0C1EJG6"/>
<reference evidence="1 2" key="1">
    <citation type="submission" date="2014-12" db="EMBL/GenBank/DDBJ databases">
        <title>Genome sequence of Morococcus cerebrosus.</title>
        <authorList>
            <person name="Shin S.-K."/>
            <person name="Yi H."/>
        </authorList>
    </citation>
    <scope>NUCLEOTIDE SEQUENCE [LARGE SCALE GENOMIC DNA]</scope>
    <source>
        <strain evidence="1 2">CIP 81.93</strain>
    </source>
</reference>
<name>A0A0C1EJG6_9NEIS</name>
<dbReference type="EMBL" id="JUFZ01000040">
    <property type="protein sequence ID" value="KIC08923.1"/>
    <property type="molecule type" value="Genomic_DNA"/>
</dbReference>
<evidence type="ECO:0000313" key="1">
    <source>
        <dbReference type="EMBL" id="KIC08923.1"/>
    </source>
</evidence>
<accession>A0A0C1EJG6</accession>
<organism evidence="1 2">
    <name type="scientific">Morococcus cerebrosus</name>
    <dbReference type="NCBI Taxonomy" id="1056807"/>
    <lineage>
        <taxon>Bacteria</taxon>
        <taxon>Pseudomonadati</taxon>
        <taxon>Pseudomonadota</taxon>
        <taxon>Betaproteobacteria</taxon>
        <taxon>Neisseriales</taxon>
        <taxon>Neisseriaceae</taxon>
        <taxon>Morococcus</taxon>
    </lineage>
</organism>
<sequence>MVSDDLLVFKRQFLFPCNQHSALDRLYAETNLQTLKNLVW</sequence>
<comment type="caution">
    <text evidence="1">The sequence shown here is derived from an EMBL/GenBank/DDBJ whole genome shotgun (WGS) entry which is preliminary data.</text>
</comment>
<dbReference type="Proteomes" id="UP000031390">
    <property type="component" value="Unassembled WGS sequence"/>
</dbReference>